<organism evidence="5 6">
    <name type="scientific">Flavihumibacter fluminis</name>
    <dbReference type="NCBI Taxonomy" id="2909236"/>
    <lineage>
        <taxon>Bacteria</taxon>
        <taxon>Pseudomonadati</taxon>
        <taxon>Bacteroidota</taxon>
        <taxon>Chitinophagia</taxon>
        <taxon>Chitinophagales</taxon>
        <taxon>Chitinophagaceae</taxon>
        <taxon>Flavihumibacter</taxon>
    </lineage>
</organism>
<keyword evidence="1 2" id="KW-0436">Ligase</keyword>
<dbReference type="InterPro" id="IPR055399">
    <property type="entry name" value="CC_BshC"/>
</dbReference>
<evidence type="ECO:0000313" key="6">
    <source>
        <dbReference type="Proteomes" id="UP001200145"/>
    </source>
</evidence>
<comment type="similarity">
    <text evidence="2">Belongs to the BshC family.</text>
</comment>
<proteinExistence type="inferred from homology"/>
<accession>A0ABS9BIH3</accession>
<dbReference type="HAMAP" id="MF_01867">
    <property type="entry name" value="BshC"/>
    <property type="match status" value="1"/>
</dbReference>
<dbReference type="Proteomes" id="UP001200145">
    <property type="component" value="Unassembled WGS sequence"/>
</dbReference>
<dbReference type="Pfam" id="PF10079">
    <property type="entry name" value="Rossmann-like_BshC"/>
    <property type="match status" value="1"/>
</dbReference>
<feature type="domain" description="Bacillithiol biosynthesis BshC N-terminal Rossmann-like" evidence="3">
    <location>
        <begin position="25"/>
        <end position="392"/>
    </location>
</feature>
<reference evidence="5 6" key="1">
    <citation type="submission" date="2022-01" db="EMBL/GenBank/DDBJ databases">
        <title>Flavihumibacter sp. nov., isolated from sediment of a river.</title>
        <authorList>
            <person name="Liu H."/>
        </authorList>
    </citation>
    <scope>NUCLEOTIDE SEQUENCE [LARGE SCALE GENOMIC DNA]</scope>
    <source>
        <strain evidence="5 6">RY-1</strain>
    </source>
</reference>
<name>A0ABS9BIH3_9BACT</name>
<comment type="caution">
    <text evidence="5">The sequence shown here is derived from an EMBL/GenBank/DDBJ whole genome shotgun (WGS) entry which is preliminary data.</text>
</comment>
<feature type="domain" description="Bacillithiol biosynthesis BshC C-terminal coiled-coil" evidence="4">
    <location>
        <begin position="394"/>
        <end position="549"/>
    </location>
</feature>
<evidence type="ECO:0000259" key="3">
    <source>
        <dbReference type="Pfam" id="PF10079"/>
    </source>
</evidence>
<dbReference type="InterPro" id="IPR055398">
    <property type="entry name" value="Rossmann-like_BshC"/>
</dbReference>
<protein>
    <recommendedName>
        <fullName evidence="2">Putative cysteine ligase BshC</fullName>
        <ecNumber evidence="2">6.-.-.-</ecNumber>
    </recommendedName>
</protein>
<dbReference type="EC" id="6.-.-.-" evidence="2"/>
<dbReference type="InterPro" id="IPR011199">
    <property type="entry name" value="Bacillithiol_biosynth_BshC"/>
</dbReference>
<evidence type="ECO:0000256" key="1">
    <source>
        <dbReference type="ARBA" id="ARBA00022598"/>
    </source>
</evidence>
<evidence type="ECO:0000256" key="2">
    <source>
        <dbReference type="HAMAP-Rule" id="MF_01867"/>
    </source>
</evidence>
<keyword evidence="6" id="KW-1185">Reference proteome</keyword>
<dbReference type="Pfam" id="PF24850">
    <property type="entry name" value="CC_BshC"/>
    <property type="match status" value="1"/>
</dbReference>
<sequence length="552" mass="62985">MELRASFTSDYINMTHTTSLSSVSSLPYAATGFYNDIVLDYISGDEKLRPFYQHAVSWAGMEAAMNARELAPVNRKVLVEALEQQYKAAGLNGEAAVDKAIQLLAEPTTYTVCTAHQPNIFTGYLYFIYKILHAIRLAESLRERYPTSSFVPVFYMGSEDADLDELGKINLGGEKLVWNTNQKGAVGRMQTKGLEPLLQRIEGQLSVLPYGPQLVGLLRTAYLGSKDIQTATFHLVHELFRQYGLVVLIADQPDLKRIMQPVFEDDLFNQTASAIVTDTVSRLSTSYKVQANPRSINLFYLKDDIRNRIERTENGFAVVDTGIAFTEEEMKNELEQFPERFSPNVILRGLYQETILPNIAFIGGGGELAYWLELKELFQHYKVPYPVQVLRNSFLLIPENLAAKIDRMGFTLPDFFQPTDELMNQLVKRDSSVQVHLSSELRDSQAFYQHLQNLAGKIDTTLVPHVQALEKQMLHRLKELEKKMLRAEKRKFSDQSRQLQAIRNILFPNNALQERVENFLPYYAQHGPAFIDKIYSESPPLEQAFRIVKYEL</sequence>
<dbReference type="RefSeq" id="WP_234865854.1">
    <property type="nucleotide sequence ID" value="NZ_JAKEVY010000002.1"/>
</dbReference>
<evidence type="ECO:0000313" key="5">
    <source>
        <dbReference type="EMBL" id="MCF1714903.1"/>
    </source>
</evidence>
<dbReference type="NCBIfam" id="TIGR03998">
    <property type="entry name" value="thiol_BshC"/>
    <property type="match status" value="1"/>
</dbReference>
<evidence type="ECO:0000259" key="4">
    <source>
        <dbReference type="Pfam" id="PF24850"/>
    </source>
</evidence>
<gene>
    <name evidence="2 5" type="primary">bshC</name>
    <name evidence="5" type="ORF">L0U88_09725</name>
</gene>
<dbReference type="EMBL" id="JAKEVY010000002">
    <property type="protein sequence ID" value="MCF1714903.1"/>
    <property type="molecule type" value="Genomic_DNA"/>
</dbReference>